<dbReference type="InterPro" id="IPR007877">
    <property type="entry name" value="DUF707"/>
</dbReference>
<accession>A0A176W2Z5</accession>
<dbReference type="PANTHER" id="PTHR31210">
    <property type="entry name" value="OS06G0731900 PROTEIN"/>
    <property type="match status" value="1"/>
</dbReference>
<dbReference type="EMBL" id="LVLJ01002001">
    <property type="protein sequence ID" value="OAE26993.1"/>
    <property type="molecule type" value="Genomic_DNA"/>
</dbReference>
<sequence>MRGASSDEPSLYLELRFFAPYFNLSSGQFRVFQRVQAQASPVKERPNECPKPGKREGTETLPSGIVEATSDLERRHLWKVSANDAAMSQNLLAMAVGIKQKSNVDKIIQKVHFQIIRIR</sequence>
<evidence type="ECO:0000313" key="2">
    <source>
        <dbReference type="Proteomes" id="UP000077202"/>
    </source>
</evidence>
<dbReference type="AlphaFoldDB" id="A0A176W2Z5"/>
<evidence type="ECO:0000313" key="1">
    <source>
        <dbReference type="EMBL" id="OAE26993.1"/>
    </source>
</evidence>
<dbReference type="Pfam" id="PF05212">
    <property type="entry name" value="DUF707"/>
    <property type="match status" value="1"/>
</dbReference>
<organism evidence="1 2">
    <name type="scientific">Marchantia polymorpha subsp. ruderalis</name>
    <dbReference type="NCBI Taxonomy" id="1480154"/>
    <lineage>
        <taxon>Eukaryota</taxon>
        <taxon>Viridiplantae</taxon>
        <taxon>Streptophyta</taxon>
        <taxon>Embryophyta</taxon>
        <taxon>Marchantiophyta</taxon>
        <taxon>Marchantiopsida</taxon>
        <taxon>Marchantiidae</taxon>
        <taxon>Marchantiales</taxon>
        <taxon>Marchantiaceae</taxon>
        <taxon>Marchantia</taxon>
    </lineage>
</organism>
<dbReference type="PANTHER" id="PTHR31210:SF47">
    <property type="entry name" value="OS07G0564800 PROTEIN"/>
    <property type="match status" value="1"/>
</dbReference>
<gene>
    <name evidence="1" type="ORF">AXG93_1774s1020</name>
</gene>
<comment type="caution">
    <text evidence="1">The sequence shown here is derived from an EMBL/GenBank/DDBJ whole genome shotgun (WGS) entry which is preliminary data.</text>
</comment>
<proteinExistence type="predicted"/>
<name>A0A176W2Z5_MARPO</name>
<dbReference type="Proteomes" id="UP000077202">
    <property type="component" value="Unassembled WGS sequence"/>
</dbReference>
<keyword evidence="2" id="KW-1185">Reference proteome</keyword>
<protein>
    <submittedName>
        <fullName evidence="1">Uncharacterized protein</fullName>
    </submittedName>
</protein>
<reference evidence="1" key="1">
    <citation type="submission" date="2016-03" db="EMBL/GenBank/DDBJ databases">
        <title>Mechanisms controlling the formation of the plant cell surface in tip-growing cells are functionally conserved among land plants.</title>
        <authorList>
            <person name="Honkanen S."/>
            <person name="Jones V.A."/>
            <person name="Morieri G."/>
            <person name="Champion C."/>
            <person name="Hetherington A.J."/>
            <person name="Kelly S."/>
            <person name="Saint-Marcoux D."/>
            <person name="Proust H."/>
            <person name="Prescott H."/>
            <person name="Dolan L."/>
        </authorList>
    </citation>
    <scope>NUCLEOTIDE SEQUENCE [LARGE SCALE GENOMIC DNA]</scope>
    <source>
        <tissue evidence="1">Whole gametophyte</tissue>
    </source>
</reference>